<evidence type="ECO:0000256" key="4">
    <source>
        <dbReference type="ARBA" id="ARBA00011738"/>
    </source>
</evidence>
<dbReference type="EMBL" id="QQBC01000007">
    <property type="protein sequence ID" value="RDI64656.1"/>
    <property type="molecule type" value="Genomic_DNA"/>
</dbReference>
<reference evidence="15 16" key="1">
    <citation type="submission" date="2018-07" db="EMBL/GenBank/DDBJ databases">
        <title>Genomic Encyclopedia of Type Strains, Phase IV (KMG-IV): sequencing the most valuable type-strain genomes for metagenomic binning, comparative biology and taxonomic classification.</title>
        <authorList>
            <person name="Goeker M."/>
        </authorList>
    </citation>
    <scope>NUCLEOTIDE SEQUENCE [LARGE SCALE GENOMIC DNA]</scope>
    <source>
        <strain evidence="15 16">DSM 44290</strain>
    </source>
</reference>
<comment type="caution">
    <text evidence="15">The sequence shown here is derived from an EMBL/GenBank/DDBJ whole genome shotgun (WGS) entry which is preliminary data.</text>
</comment>
<dbReference type="GO" id="GO:0004853">
    <property type="term" value="F:uroporphyrinogen decarboxylase activity"/>
    <property type="evidence" value="ECO:0007669"/>
    <property type="project" value="UniProtKB-UniRule"/>
</dbReference>
<dbReference type="NCBIfam" id="TIGR01464">
    <property type="entry name" value="hemE"/>
    <property type="match status" value="1"/>
</dbReference>
<dbReference type="FunFam" id="3.20.20.210:FF:000008">
    <property type="entry name" value="Uroporphyrinogen decarboxylase"/>
    <property type="match status" value="1"/>
</dbReference>
<feature type="domain" description="Uroporphyrinogen decarboxylase (URO-D)" evidence="14">
    <location>
        <begin position="184"/>
        <end position="200"/>
    </location>
</feature>
<dbReference type="PROSITE" id="PS00907">
    <property type="entry name" value="UROD_2"/>
    <property type="match status" value="1"/>
</dbReference>
<evidence type="ECO:0000256" key="11">
    <source>
        <dbReference type="RuleBase" id="RU000554"/>
    </source>
</evidence>
<dbReference type="InterPro" id="IPR038071">
    <property type="entry name" value="UROD/MetE-like_sf"/>
</dbReference>
<comment type="similarity">
    <text evidence="3 10 12">Belongs to the uroporphyrinogen decarboxylase family.</text>
</comment>
<feature type="domain" description="Uroporphyrinogen decarboxylase (URO-D)" evidence="13">
    <location>
        <begin position="67"/>
        <end position="76"/>
    </location>
</feature>
<comment type="subunit">
    <text evidence="4 10">Homodimer.</text>
</comment>
<dbReference type="InterPro" id="IPR000257">
    <property type="entry name" value="Uroporphyrinogen_deCOase"/>
</dbReference>
<accession>A0A370I1R8</accession>
<dbReference type="Gene3D" id="3.20.20.210">
    <property type="match status" value="1"/>
</dbReference>
<evidence type="ECO:0000256" key="2">
    <source>
        <dbReference type="ARBA" id="ARBA00004804"/>
    </source>
</evidence>
<feature type="binding site" evidence="10">
    <location>
        <position position="121"/>
    </location>
    <ligand>
        <name>substrate</name>
    </ligand>
</feature>
<comment type="subcellular location">
    <subcellularLocation>
        <location evidence="1">Cytoplasm</location>
        <location evidence="1">Cytosol</location>
    </subcellularLocation>
</comment>
<feature type="binding site" evidence="10">
    <location>
        <position position="196"/>
    </location>
    <ligand>
        <name>substrate</name>
    </ligand>
</feature>
<evidence type="ECO:0000256" key="10">
    <source>
        <dbReference type="HAMAP-Rule" id="MF_00218"/>
    </source>
</evidence>
<sequence>MRFRLMVWVRVSVVVWVTWSCGWGRWAVVLVSPGRHTMAGMSTSSRRRLSDAPFLAAATGGVPSRRPVWFMRQAGRSLPEYRELRAGVGMLESCFDPELVCEITLQPIRRHGVDAAILFSDIVVPLKAAGIDLDIVAGVGPVVAQPVRTVADVRALPRLRAEEVGAVADGVRLLVKELGDTPLIGFAGAPFTLASYLVEGGPSRHHERTKAMMLGDPETWHALLGALTDIAIEFLRAQLAAGVDAIQLFDSWAGALSLAQYREYVLPHSERVFAELADAGVPRIHFGVGTGELLGAMGEAGADVVGVDWRVPLTEAVRRVGPGKVLQGNLDPATFFAGSEVVEREVRRIAHEADEALALGARGHIFNLGHGVLPDTDPGVITATVELIHSLPMPL</sequence>
<organism evidence="15 16">
    <name type="scientific">Nocardia pseudobrasiliensis</name>
    <dbReference type="NCBI Taxonomy" id="45979"/>
    <lineage>
        <taxon>Bacteria</taxon>
        <taxon>Bacillati</taxon>
        <taxon>Actinomycetota</taxon>
        <taxon>Actinomycetes</taxon>
        <taxon>Mycobacteriales</taxon>
        <taxon>Nocardiaceae</taxon>
        <taxon>Nocardia</taxon>
    </lineage>
</organism>
<name>A0A370I1R8_9NOCA</name>
<dbReference type="GO" id="GO:0005829">
    <property type="term" value="C:cytosol"/>
    <property type="evidence" value="ECO:0007669"/>
    <property type="project" value="UniProtKB-SubCell"/>
</dbReference>
<dbReference type="UniPathway" id="UPA00251">
    <property type="reaction ID" value="UER00321"/>
</dbReference>
<dbReference type="HAMAP" id="MF_00218">
    <property type="entry name" value="URO_D"/>
    <property type="match status" value="1"/>
</dbReference>
<dbReference type="AlphaFoldDB" id="A0A370I1R8"/>
<comment type="pathway">
    <text evidence="2 10 11">Porphyrin-containing compound metabolism; protoporphyrin-IX biosynthesis; coproporphyrinogen-III from 5-aminolevulinate: step 4/4.</text>
</comment>
<dbReference type="EC" id="4.1.1.37" evidence="5 10"/>
<dbReference type="CDD" id="cd00717">
    <property type="entry name" value="URO-D"/>
    <property type="match status" value="1"/>
</dbReference>
<evidence type="ECO:0000313" key="16">
    <source>
        <dbReference type="Proteomes" id="UP000254869"/>
    </source>
</evidence>
<dbReference type="PROSITE" id="PS00906">
    <property type="entry name" value="UROD_1"/>
    <property type="match status" value="1"/>
</dbReference>
<evidence type="ECO:0000256" key="7">
    <source>
        <dbReference type="ARBA" id="ARBA00022793"/>
    </source>
</evidence>
<evidence type="ECO:0000256" key="9">
    <source>
        <dbReference type="ARBA" id="ARBA00023244"/>
    </source>
</evidence>
<evidence type="ECO:0000256" key="1">
    <source>
        <dbReference type="ARBA" id="ARBA00004514"/>
    </source>
</evidence>
<evidence type="ECO:0000256" key="6">
    <source>
        <dbReference type="ARBA" id="ARBA00022490"/>
    </source>
</evidence>
<dbReference type="InterPro" id="IPR006361">
    <property type="entry name" value="Uroporphyrinogen_deCO2ase_HemE"/>
</dbReference>
<evidence type="ECO:0000259" key="14">
    <source>
        <dbReference type="PROSITE" id="PS00907"/>
    </source>
</evidence>
<dbReference type="PANTHER" id="PTHR21091:SF169">
    <property type="entry name" value="UROPORPHYRINOGEN DECARBOXYLASE"/>
    <property type="match status" value="1"/>
</dbReference>
<evidence type="ECO:0000256" key="8">
    <source>
        <dbReference type="ARBA" id="ARBA00023239"/>
    </source>
</evidence>
<feature type="binding site" evidence="10">
    <location>
        <position position="251"/>
    </location>
    <ligand>
        <name>substrate</name>
    </ligand>
</feature>
<proteinExistence type="inferred from homology"/>
<dbReference type="PANTHER" id="PTHR21091">
    <property type="entry name" value="METHYLTETRAHYDROFOLATE:HOMOCYSTEINE METHYLTRANSFERASE RELATED"/>
    <property type="match status" value="1"/>
</dbReference>
<evidence type="ECO:0000259" key="13">
    <source>
        <dbReference type="PROSITE" id="PS00906"/>
    </source>
</evidence>
<evidence type="ECO:0000313" key="15">
    <source>
        <dbReference type="EMBL" id="RDI64656.1"/>
    </source>
</evidence>
<comment type="catalytic activity">
    <reaction evidence="10 11">
        <text>uroporphyrinogen III + 4 H(+) = coproporphyrinogen III + 4 CO2</text>
        <dbReference type="Rhea" id="RHEA:19865"/>
        <dbReference type="ChEBI" id="CHEBI:15378"/>
        <dbReference type="ChEBI" id="CHEBI:16526"/>
        <dbReference type="ChEBI" id="CHEBI:57308"/>
        <dbReference type="ChEBI" id="CHEBI:57309"/>
        <dbReference type="EC" id="4.1.1.37"/>
    </reaction>
</comment>
<evidence type="ECO:0000256" key="3">
    <source>
        <dbReference type="ARBA" id="ARBA00009935"/>
    </source>
</evidence>
<evidence type="ECO:0000256" key="5">
    <source>
        <dbReference type="ARBA" id="ARBA00012288"/>
    </source>
</evidence>
<dbReference type="SUPFAM" id="SSF51726">
    <property type="entry name" value="UROD/MetE-like"/>
    <property type="match status" value="1"/>
</dbReference>
<keyword evidence="9 10" id="KW-0627">Porphyrin biosynthesis</keyword>
<dbReference type="GO" id="GO:0006782">
    <property type="term" value="P:protoporphyrinogen IX biosynthetic process"/>
    <property type="evidence" value="ECO:0007669"/>
    <property type="project" value="UniProtKB-UniRule"/>
</dbReference>
<keyword evidence="16" id="KW-1185">Reference proteome</keyword>
<feature type="binding site" evidence="10">
    <location>
        <position position="370"/>
    </location>
    <ligand>
        <name>substrate</name>
    </ligand>
</feature>
<dbReference type="Proteomes" id="UP000254869">
    <property type="component" value="Unassembled WGS sequence"/>
</dbReference>
<protein>
    <recommendedName>
        <fullName evidence="5 10">Uroporphyrinogen decarboxylase</fullName>
        <shortName evidence="10">UPD</shortName>
        <shortName evidence="10">URO-D</shortName>
        <ecNumber evidence="5 10">4.1.1.37</ecNumber>
    </recommendedName>
</protein>
<dbReference type="STRING" id="1210086.GCA_001613105_02544"/>
<gene>
    <name evidence="10" type="primary">hemE</name>
    <name evidence="15" type="ORF">DFR76_10731</name>
</gene>
<comment type="function">
    <text evidence="10">Catalyzes the decarboxylation of four acetate groups of uroporphyrinogen-III to yield coproporphyrinogen-III.</text>
</comment>
<feature type="binding site" evidence="10">
    <location>
        <begin position="72"/>
        <end position="76"/>
    </location>
    <ligand>
        <name>substrate</name>
    </ligand>
</feature>
<dbReference type="Pfam" id="PF01208">
    <property type="entry name" value="URO-D"/>
    <property type="match status" value="1"/>
</dbReference>
<feature type="site" description="Transition state stabilizer" evidence="10">
    <location>
        <position position="121"/>
    </location>
</feature>
<keyword evidence="6 10" id="KW-0963">Cytoplasm</keyword>
<keyword evidence="8 10" id="KW-0456">Lyase</keyword>
<keyword evidence="7 10" id="KW-0210">Decarboxylase</keyword>
<comment type="caution">
    <text evidence="10">Lacks conserved residue(s) required for the propagation of feature annotation.</text>
</comment>
<evidence type="ECO:0000256" key="12">
    <source>
        <dbReference type="RuleBase" id="RU004169"/>
    </source>
</evidence>